<name>A0A8J5SRH3_ZIZPA</name>
<dbReference type="AlphaFoldDB" id="A0A8J5SRH3"/>
<organism evidence="1 2">
    <name type="scientific">Zizania palustris</name>
    <name type="common">Northern wild rice</name>
    <dbReference type="NCBI Taxonomy" id="103762"/>
    <lineage>
        <taxon>Eukaryota</taxon>
        <taxon>Viridiplantae</taxon>
        <taxon>Streptophyta</taxon>
        <taxon>Embryophyta</taxon>
        <taxon>Tracheophyta</taxon>
        <taxon>Spermatophyta</taxon>
        <taxon>Magnoliopsida</taxon>
        <taxon>Liliopsida</taxon>
        <taxon>Poales</taxon>
        <taxon>Poaceae</taxon>
        <taxon>BOP clade</taxon>
        <taxon>Oryzoideae</taxon>
        <taxon>Oryzeae</taxon>
        <taxon>Zizaniinae</taxon>
        <taxon>Zizania</taxon>
    </lineage>
</organism>
<proteinExistence type="predicted"/>
<evidence type="ECO:0000313" key="2">
    <source>
        <dbReference type="Proteomes" id="UP000729402"/>
    </source>
</evidence>
<keyword evidence="2" id="KW-1185">Reference proteome</keyword>
<gene>
    <name evidence="1" type="ORF">GUJ93_ZPchr0004g40509</name>
</gene>
<evidence type="ECO:0000313" key="1">
    <source>
        <dbReference type="EMBL" id="KAG8065770.1"/>
    </source>
</evidence>
<comment type="caution">
    <text evidence="1">The sequence shown here is derived from an EMBL/GenBank/DDBJ whole genome shotgun (WGS) entry which is preliminary data.</text>
</comment>
<dbReference type="Proteomes" id="UP000729402">
    <property type="component" value="Unassembled WGS sequence"/>
</dbReference>
<dbReference type="EMBL" id="JAAALK010000285">
    <property type="protein sequence ID" value="KAG8065770.1"/>
    <property type="molecule type" value="Genomic_DNA"/>
</dbReference>
<sequence>MHLVQLRRWWRGLPIHTKGIHLCVLLLAGNNAATTNAFFHGFVSVRYSARLANTLSSIADLVFAGLAFADQIHSANGSPPRTSTRRSTLG</sequence>
<protein>
    <submittedName>
        <fullName evidence="1">Uncharacterized protein</fullName>
    </submittedName>
</protein>
<accession>A0A8J5SRH3</accession>
<reference evidence="1" key="1">
    <citation type="journal article" date="2021" name="bioRxiv">
        <title>Whole Genome Assembly and Annotation of Northern Wild Rice, Zizania palustris L., Supports a Whole Genome Duplication in the Zizania Genus.</title>
        <authorList>
            <person name="Haas M."/>
            <person name="Kono T."/>
            <person name="Macchietto M."/>
            <person name="Millas R."/>
            <person name="McGilp L."/>
            <person name="Shao M."/>
            <person name="Duquette J."/>
            <person name="Hirsch C.N."/>
            <person name="Kimball J."/>
        </authorList>
    </citation>
    <scope>NUCLEOTIDE SEQUENCE</scope>
    <source>
        <tissue evidence="1">Fresh leaf tissue</tissue>
    </source>
</reference>
<reference evidence="1" key="2">
    <citation type="submission" date="2021-02" db="EMBL/GenBank/DDBJ databases">
        <authorList>
            <person name="Kimball J.A."/>
            <person name="Haas M.W."/>
            <person name="Macchietto M."/>
            <person name="Kono T."/>
            <person name="Duquette J."/>
            <person name="Shao M."/>
        </authorList>
    </citation>
    <scope>NUCLEOTIDE SEQUENCE</scope>
    <source>
        <tissue evidence="1">Fresh leaf tissue</tissue>
    </source>
</reference>